<proteinExistence type="predicted"/>
<organism evidence="1 2">
    <name type="scientific">Smallanthus sonchifolius</name>
    <dbReference type="NCBI Taxonomy" id="185202"/>
    <lineage>
        <taxon>Eukaryota</taxon>
        <taxon>Viridiplantae</taxon>
        <taxon>Streptophyta</taxon>
        <taxon>Embryophyta</taxon>
        <taxon>Tracheophyta</taxon>
        <taxon>Spermatophyta</taxon>
        <taxon>Magnoliopsida</taxon>
        <taxon>eudicotyledons</taxon>
        <taxon>Gunneridae</taxon>
        <taxon>Pentapetalae</taxon>
        <taxon>asterids</taxon>
        <taxon>campanulids</taxon>
        <taxon>Asterales</taxon>
        <taxon>Asteraceae</taxon>
        <taxon>Asteroideae</taxon>
        <taxon>Heliantheae alliance</taxon>
        <taxon>Millerieae</taxon>
        <taxon>Smallanthus</taxon>
    </lineage>
</organism>
<dbReference type="Proteomes" id="UP001056120">
    <property type="component" value="Linkage Group LG09"/>
</dbReference>
<gene>
    <name evidence="1" type="ORF">L1987_27546</name>
</gene>
<protein>
    <submittedName>
        <fullName evidence="1">Uncharacterized protein</fullName>
    </submittedName>
</protein>
<sequence length="89" mass="10020">MENIESVEAQKIQDNIRSIFKDAFNRKVEALDKQVPKWVCMENEQNIVGQHQALMETGISKPVPTSAESTFTVHNPMDKYAPGMADEIA</sequence>
<comment type="caution">
    <text evidence="1">The sequence shown here is derived from an EMBL/GenBank/DDBJ whole genome shotgun (WGS) entry which is preliminary data.</text>
</comment>
<accession>A0ACB9ICV6</accession>
<evidence type="ECO:0000313" key="1">
    <source>
        <dbReference type="EMBL" id="KAI3805306.1"/>
    </source>
</evidence>
<reference evidence="2" key="1">
    <citation type="journal article" date="2022" name="Mol. Ecol. Resour.">
        <title>The genomes of chicory, endive, great burdock and yacon provide insights into Asteraceae palaeo-polyploidization history and plant inulin production.</title>
        <authorList>
            <person name="Fan W."/>
            <person name="Wang S."/>
            <person name="Wang H."/>
            <person name="Wang A."/>
            <person name="Jiang F."/>
            <person name="Liu H."/>
            <person name="Zhao H."/>
            <person name="Xu D."/>
            <person name="Zhang Y."/>
        </authorList>
    </citation>
    <scope>NUCLEOTIDE SEQUENCE [LARGE SCALE GENOMIC DNA]</scope>
    <source>
        <strain evidence="2">cv. Yunnan</strain>
    </source>
</reference>
<dbReference type="EMBL" id="CM042026">
    <property type="protein sequence ID" value="KAI3805306.1"/>
    <property type="molecule type" value="Genomic_DNA"/>
</dbReference>
<evidence type="ECO:0000313" key="2">
    <source>
        <dbReference type="Proteomes" id="UP001056120"/>
    </source>
</evidence>
<keyword evidence="2" id="KW-1185">Reference proteome</keyword>
<reference evidence="1 2" key="2">
    <citation type="journal article" date="2022" name="Mol. Ecol. Resour.">
        <title>The genomes of chicory, endive, great burdock and yacon provide insights into Asteraceae paleo-polyploidization history and plant inulin production.</title>
        <authorList>
            <person name="Fan W."/>
            <person name="Wang S."/>
            <person name="Wang H."/>
            <person name="Wang A."/>
            <person name="Jiang F."/>
            <person name="Liu H."/>
            <person name="Zhao H."/>
            <person name="Xu D."/>
            <person name="Zhang Y."/>
        </authorList>
    </citation>
    <scope>NUCLEOTIDE SEQUENCE [LARGE SCALE GENOMIC DNA]</scope>
    <source>
        <strain evidence="2">cv. Yunnan</strain>
        <tissue evidence="1">Leaves</tissue>
    </source>
</reference>
<name>A0ACB9ICV6_9ASTR</name>